<dbReference type="Proteomes" id="UP000239867">
    <property type="component" value="Chromosome"/>
</dbReference>
<organism evidence="1 2">
    <name type="scientific">Desulfobulbus oralis</name>
    <dbReference type="NCBI Taxonomy" id="1986146"/>
    <lineage>
        <taxon>Bacteria</taxon>
        <taxon>Pseudomonadati</taxon>
        <taxon>Thermodesulfobacteriota</taxon>
        <taxon>Desulfobulbia</taxon>
        <taxon>Desulfobulbales</taxon>
        <taxon>Desulfobulbaceae</taxon>
        <taxon>Desulfobulbus</taxon>
    </lineage>
</organism>
<protein>
    <submittedName>
        <fullName evidence="1">Uncharacterized protein</fullName>
    </submittedName>
</protein>
<gene>
    <name evidence="1" type="ORF">CAY53_12035</name>
</gene>
<dbReference type="KEGG" id="deo:CAY53_12035"/>
<dbReference type="OrthoDB" id="9780816at2"/>
<accession>A0A2L1GR37</accession>
<proteinExistence type="predicted"/>
<evidence type="ECO:0000313" key="1">
    <source>
        <dbReference type="EMBL" id="AVD72116.1"/>
    </source>
</evidence>
<dbReference type="AlphaFoldDB" id="A0A2L1GR37"/>
<sequence length="365" mass="40097">MKPLAFVFSAFCVSALIGCGTSVQESLKINPELKTNIGQNRRVVVLPFADYTDADDIESAYRRNLFISANLTDRFAQNGFLVPVEEDVFRYLINRNIINVVAYSENTSRSIDYELRNGGWSSSMQKELERYKRSARSNSFGNPATDSPGTLGLDQAEISQLGQNFAADYVVRGSIIQYKTRQDPSWAPWKKGIVTFVAGVTNKLAFGQASSDTYDELGSMVAGGALGAIYGNESNNWPYNKANKSILGVSGGKNGNTIVWGAIGAGLGNIAYNAGDIPQAVVQLRMWVQDAYNGEVVWTNRIDVKVSPQSVLADYQYDALFESATEKAVHVLMDDFLYKLNPGAQAMAREKEASLNKRGARSTRR</sequence>
<dbReference type="PROSITE" id="PS51257">
    <property type="entry name" value="PROKAR_LIPOPROTEIN"/>
    <property type="match status" value="1"/>
</dbReference>
<dbReference type="EMBL" id="CP021255">
    <property type="protein sequence ID" value="AVD72116.1"/>
    <property type="molecule type" value="Genomic_DNA"/>
</dbReference>
<name>A0A2L1GR37_9BACT</name>
<evidence type="ECO:0000313" key="2">
    <source>
        <dbReference type="Proteomes" id="UP000239867"/>
    </source>
</evidence>
<keyword evidence="2" id="KW-1185">Reference proteome</keyword>
<reference evidence="1 2" key="1">
    <citation type="journal article" date="2018" name="MBio">
        <title>Insights into the evolution of host association through the isolation and characterization of a novel human periodontal pathobiont, Desulfobulbus oralis.</title>
        <authorList>
            <person name="Cross K.L."/>
            <person name="Chirania P."/>
            <person name="Xiong W."/>
            <person name="Beall C.J."/>
            <person name="Elkins J.G."/>
            <person name="Giannone R.J."/>
            <person name="Griffen A.L."/>
            <person name="Guss A.M."/>
            <person name="Hettich R.L."/>
            <person name="Joshi S.S."/>
            <person name="Mokrzan E.M."/>
            <person name="Martin R.K."/>
            <person name="Zhulin I.B."/>
            <person name="Leys E.J."/>
            <person name="Podar M."/>
        </authorList>
    </citation>
    <scope>NUCLEOTIDE SEQUENCE [LARGE SCALE GENOMIC DNA]</scope>
    <source>
        <strain evidence="1 2">ORNL</strain>
    </source>
</reference>
<dbReference type="RefSeq" id="WP_104937320.1">
    <property type="nucleotide sequence ID" value="NZ_CP021255.1"/>
</dbReference>